<evidence type="ECO:0000259" key="2">
    <source>
        <dbReference type="Pfam" id="PF05651"/>
    </source>
</evidence>
<gene>
    <name evidence="5" type="primary">cdaR_1</name>
    <name evidence="5" type="ORF">GCM10009001_03610</name>
</gene>
<organism evidence="5 6">
    <name type="scientific">Virgibacillus siamensis</name>
    <dbReference type="NCBI Taxonomy" id="480071"/>
    <lineage>
        <taxon>Bacteria</taxon>
        <taxon>Bacillati</taxon>
        <taxon>Bacillota</taxon>
        <taxon>Bacilli</taxon>
        <taxon>Bacillales</taxon>
        <taxon>Bacillaceae</taxon>
        <taxon>Virgibacillus</taxon>
    </lineage>
</organism>
<dbReference type="EMBL" id="BAAADS010000001">
    <property type="protein sequence ID" value="GAA0590878.1"/>
    <property type="molecule type" value="Genomic_DNA"/>
</dbReference>
<feature type="domain" description="Putative sugar diacid recognition" evidence="2">
    <location>
        <begin position="6"/>
        <end position="134"/>
    </location>
</feature>
<accession>A0ABN1FHF6</accession>
<dbReference type="InterPro" id="IPR008599">
    <property type="entry name" value="Diacid_rec"/>
</dbReference>
<dbReference type="Pfam" id="PF17853">
    <property type="entry name" value="GGDEF_2"/>
    <property type="match status" value="1"/>
</dbReference>
<dbReference type="RefSeq" id="WP_343809748.1">
    <property type="nucleotide sequence ID" value="NZ_BAAADS010000001.1"/>
</dbReference>
<dbReference type="GO" id="GO:0003677">
    <property type="term" value="F:DNA binding"/>
    <property type="evidence" value="ECO:0007669"/>
    <property type="project" value="UniProtKB-KW"/>
</dbReference>
<dbReference type="InterPro" id="IPR041522">
    <property type="entry name" value="CdaR_GGDEF"/>
</dbReference>
<protein>
    <submittedName>
        <fullName evidence="5">DNA-binding transcriptional regulator CdaR</fullName>
    </submittedName>
</protein>
<comment type="similarity">
    <text evidence="1">Belongs to the CdaR family.</text>
</comment>
<evidence type="ECO:0000259" key="4">
    <source>
        <dbReference type="Pfam" id="PF17853"/>
    </source>
</evidence>
<dbReference type="Pfam" id="PF13556">
    <property type="entry name" value="HTH_30"/>
    <property type="match status" value="1"/>
</dbReference>
<keyword evidence="6" id="KW-1185">Reference proteome</keyword>
<dbReference type="InterPro" id="IPR042070">
    <property type="entry name" value="PucR_C-HTH_sf"/>
</dbReference>
<dbReference type="InterPro" id="IPR025736">
    <property type="entry name" value="PucR_C-HTH_dom"/>
</dbReference>
<evidence type="ECO:0000256" key="1">
    <source>
        <dbReference type="ARBA" id="ARBA00006754"/>
    </source>
</evidence>
<evidence type="ECO:0000313" key="5">
    <source>
        <dbReference type="EMBL" id="GAA0590878.1"/>
    </source>
</evidence>
<reference evidence="5 6" key="1">
    <citation type="journal article" date="2019" name="Int. J. Syst. Evol. Microbiol.">
        <title>The Global Catalogue of Microorganisms (GCM) 10K type strain sequencing project: providing services to taxonomists for standard genome sequencing and annotation.</title>
        <authorList>
            <consortium name="The Broad Institute Genomics Platform"/>
            <consortium name="The Broad Institute Genome Sequencing Center for Infectious Disease"/>
            <person name="Wu L."/>
            <person name="Ma J."/>
        </authorList>
    </citation>
    <scope>NUCLEOTIDE SEQUENCE [LARGE SCALE GENOMIC DNA]</scope>
    <source>
        <strain evidence="5 6">JCM 15395</strain>
    </source>
</reference>
<dbReference type="InterPro" id="IPR009057">
    <property type="entry name" value="Homeodomain-like_sf"/>
</dbReference>
<evidence type="ECO:0000259" key="3">
    <source>
        <dbReference type="Pfam" id="PF13556"/>
    </source>
</evidence>
<dbReference type="Proteomes" id="UP001500866">
    <property type="component" value="Unassembled WGS sequence"/>
</dbReference>
<proteinExistence type="inferred from homology"/>
<feature type="domain" description="CdaR GGDEF-like" evidence="4">
    <location>
        <begin position="143"/>
        <end position="278"/>
    </location>
</feature>
<dbReference type="PANTHER" id="PTHR33744:SF15">
    <property type="entry name" value="CARBOHYDRATE DIACID REGULATOR"/>
    <property type="match status" value="1"/>
</dbReference>
<comment type="caution">
    <text evidence="5">The sequence shown here is derived from an EMBL/GenBank/DDBJ whole genome shotgun (WGS) entry which is preliminary data.</text>
</comment>
<dbReference type="Pfam" id="PF05651">
    <property type="entry name" value="Diacid_rec"/>
    <property type="match status" value="1"/>
</dbReference>
<dbReference type="SUPFAM" id="SSF46689">
    <property type="entry name" value="Homeodomain-like"/>
    <property type="match status" value="1"/>
</dbReference>
<dbReference type="PANTHER" id="PTHR33744">
    <property type="entry name" value="CARBOHYDRATE DIACID REGULATOR"/>
    <property type="match status" value="1"/>
</dbReference>
<dbReference type="InterPro" id="IPR051448">
    <property type="entry name" value="CdaR-like_regulators"/>
</dbReference>
<evidence type="ECO:0000313" key="6">
    <source>
        <dbReference type="Proteomes" id="UP001500866"/>
    </source>
</evidence>
<sequence>MEGFVQFAQKTVKAVSDIIPFSISVSNDEGNIIGDSDSSRIGTMHRPSVEVIEENKVIRFTEEKVASMENVLPGVAVPLIFDDKPVGVLGIIGDPDDVESYAHLVKQYVEMMWQETLHVQLENLNAMTLESFVQYVLLNESVSQEQVNHYCKLLRIEHDCMRLCIVIDIGNHLLDRMDAGQKIPSSESLKKTLLNCVVRAFDGNGDSVCAFLNAQQIVYLKPLDDEDSYRYFMDEFRNRGHRLQEMLQVYGIDHVTIAAGNCCTSLECVFQSYREAAHLMSYGRKQSITPGIYNYYDWDVLINMLPHHIDTNIKEILMQRLRPLIDDESFMQLKNDFLMYCNYNMNVSRTAEALFVHRNTLIYRLKKINAVTGLDTGSFEHCTLLYFVLKE</sequence>
<keyword evidence="5" id="KW-0238">DNA-binding</keyword>
<dbReference type="Gene3D" id="1.10.10.2840">
    <property type="entry name" value="PucR C-terminal helix-turn-helix domain"/>
    <property type="match status" value="1"/>
</dbReference>
<name>A0ABN1FHF6_9BACI</name>
<feature type="domain" description="PucR C-terminal helix-turn-helix" evidence="3">
    <location>
        <begin position="339"/>
        <end position="390"/>
    </location>
</feature>